<sequence>MERWARWITTFVVILVCTSLYPVISKIRRRGQEFRPNGIIEISTPPNAKFDIIAVHGLAAHPEHTWTRNNKAAGSSYYPGKIHLLRDLFEKDFPDARILSFAHNSDWLINAPVKTAQEVGYALLDQLRTHRSKHSGVPIIFVGHSFGGIIIKEALCQAALCNDEDEATDIFNSTSGIIFLGTPHQGSPASFLASCAALLTGFLGSSAGLLYALRDQGDGLSDLEDRFIHCMDLKTSRCQKTELMAFYETKPMVLLGWLSLGLVVPRNSARGGHAPKTIMINTDHSGLNKCKSREDELYKQLKCQLERIGRLLFVIEKLKPATIADAMFNSSADQHKDKCLEGTRVKILKEIATWAADPDRENIYWLQGKAGTGKSTVARTVAHDLGSSLGGSFFFERNNIGRGTARYFFTTIASQLSAKLPSVARHVQNVIRIDPDITGKALAEQFNKLILDAVRGLPRITTVVIDALDECDSELDIGVIISKLHQVHESTGGRLKFFITSRTEFAIRCSFKDIQGRYIELPLHEIPESIIEDDITAFLLTQLARIRKKFGIKTETWPEGKKFEQWGTFQQLKNNCLPLFISAATACRFIDKREGGGPTKRLQRLLVKTRGSDYHKTYRPILDQMANVDEEDRDQLIQDFKEIVGSIVTMTSHLSASSLERLLNKSAEDLDGLLDFLESALSVPTNRVEPIKPFHQSFRDYLIDPGSGVDRQFFVDEHNAHKLLATFAGWEYLESLEKTLTQTKSVDVCRPRSSMQASTGFIT</sequence>
<evidence type="ECO:0000256" key="6">
    <source>
        <dbReference type="ARBA" id="ARBA00023128"/>
    </source>
</evidence>
<dbReference type="Proteomes" id="UP001498476">
    <property type="component" value="Unassembled WGS sequence"/>
</dbReference>
<dbReference type="PANTHER" id="PTHR48182:SF2">
    <property type="entry name" value="PROTEIN SERAC1"/>
    <property type="match status" value="1"/>
</dbReference>
<evidence type="ECO:0000256" key="7">
    <source>
        <dbReference type="ARBA" id="ARBA00023136"/>
    </source>
</evidence>
<comment type="caution">
    <text evidence="10">The sequence shown here is derived from an EMBL/GenBank/DDBJ whole genome shotgun (WGS) entry which is preliminary data.</text>
</comment>
<evidence type="ECO:0000256" key="1">
    <source>
        <dbReference type="ARBA" id="ARBA00004173"/>
    </source>
</evidence>
<keyword evidence="5" id="KW-0256">Endoplasmic reticulum</keyword>
<name>A0ABR1GNT7_9HYPO</name>
<keyword evidence="8" id="KW-1133">Transmembrane helix</keyword>
<dbReference type="Pfam" id="PF24883">
    <property type="entry name" value="NPHP3_N"/>
    <property type="match status" value="1"/>
</dbReference>
<dbReference type="InterPro" id="IPR052374">
    <property type="entry name" value="SERAC1"/>
</dbReference>
<proteinExistence type="predicted"/>
<organism evidence="10 11">
    <name type="scientific">Neonectria punicea</name>
    <dbReference type="NCBI Taxonomy" id="979145"/>
    <lineage>
        <taxon>Eukaryota</taxon>
        <taxon>Fungi</taxon>
        <taxon>Dikarya</taxon>
        <taxon>Ascomycota</taxon>
        <taxon>Pezizomycotina</taxon>
        <taxon>Sordariomycetes</taxon>
        <taxon>Hypocreomycetidae</taxon>
        <taxon>Hypocreales</taxon>
        <taxon>Nectriaceae</taxon>
        <taxon>Neonectria</taxon>
    </lineage>
</organism>
<dbReference type="SUPFAM" id="SSF52540">
    <property type="entry name" value="P-loop containing nucleoside triphosphate hydrolases"/>
    <property type="match status" value="1"/>
</dbReference>
<keyword evidence="8" id="KW-0812">Transmembrane</keyword>
<accession>A0ABR1GNT7</accession>
<evidence type="ECO:0000256" key="5">
    <source>
        <dbReference type="ARBA" id="ARBA00022824"/>
    </source>
</evidence>
<evidence type="ECO:0000313" key="10">
    <source>
        <dbReference type="EMBL" id="KAK7403414.1"/>
    </source>
</evidence>
<dbReference type="Gene3D" id="3.40.50.1820">
    <property type="entry name" value="alpha/beta hydrolase"/>
    <property type="match status" value="1"/>
</dbReference>
<feature type="transmembrane region" description="Helical" evidence="8">
    <location>
        <begin position="6"/>
        <end position="24"/>
    </location>
</feature>
<protein>
    <recommendedName>
        <fullName evidence="9">Nephrocystin 3-like N-terminal domain-containing protein</fullName>
    </recommendedName>
</protein>
<dbReference type="Gene3D" id="3.40.50.300">
    <property type="entry name" value="P-loop containing nucleotide triphosphate hydrolases"/>
    <property type="match status" value="1"/>
</dbReference>
<comment type="subcellular location">
    <subcellularLocation>
        <location evidence="2">Endoplasmic reticulum</location>
    </subcellularLocation>
    <subcellularLocation>
        <location evidence="3">Membrane</location>
    </subcellularLocation>
    <subcellularLocation>
        <location evidence="1">Mitochondrion</location>
    </subcellularLocation>
</comment>
<evidence type="ECO:0000256" key="2">
    <source>
        <dbReference type="ARBA" id="ARBA00004240"/>
    </source>
</evidence>
<dbReference type="SUPFAM" id="SSF53474">
    <property type="entry name" value="alpha/beta-Hydrolases"/>
    <property type="match status" value="1"/>
</dbReference>
<evidence type="ECO:0000256" key="8">
    <source>
        <dbReference type="SAM" id="Phobius"/>
    </source>
</evidence>
<reference evidence="10 11" key="1">
    <citation type="journal article" date="2025" name="Microbiol. Resour. Announc.">
        <title>Draft genome sequences for Neonectria magnoliae and Neonectria punicea, canker pathogens of Liriodendron tulipifera and Acer saccharum in West Virginia.</title>
        <authorList>
            <person name="Petronek H.M."/>
            <person name="Kasson M.T."/>
            <person name="Metheny A.M."/>
            <person name="Stauder C.M."/>
            <person name="Lovett B."/>
            <person name="Lynch S.C."/>
            <person name="Garnas J.R."/>
            <person name="Kasson L.R."/>
            <person name="Stajich J.E."/>
        </authorList>
    </citation>
    <scope>NUCLEOTIDE SEQUENCE [LARGE SCALE GENOMIC DNA]</scope>
    <source>
        <strain evidence="10 11">NRRL 64653</strain>
    </source>
</reference>
<evidence type="ECO:0000259" key="9">
    <source>
        <dbReference type="Pfam" id="PF24883"/>
    </source>
</evidence>
<gene>
    <name evidence="10" type="ORF">QQX98_010827</name>
</gene>
<evidence type="ECO:0000256" key="4">
    <source>
        <dbReference type="ARBA" id="ARBA00022737"/>
    </source>
</evidence>
<evidence type="ECO:0000313" key="11">
    <source>
        <dbReference type="Proteomes" id="UP001498476"/>
    </source>
</evidence>
<evidence type="ECO:0000256" key="3">
    <source>
        <dbReference type="ARBA" id="ARBA00004370"/>
    </source>
</evidence>
<dbReference type="InterPro" id="IPR027417">
    <property type="entry name" value="P-loop_NTPase"/>
</dbReference>
<feature type="domain" description="Nephrocystin 3-like N-terminal" evidence="9">
    <location>
        <begin position="349"/>
        <end position="502"/>
    </location>
</feature>
<dbReference type="PANTHER" id="PTHR48182">
    <property type="entry name" value="PROTEIN SERAC1"/>
    <property type="match status" value="1"/>
</dbReference>
<keyword evidence="6" id="KW-0496">Mitochondrion</keyword>
<dbReference type="EMBL" id="JAZAVJ010000247">
    <property type="protein sequence ID" value="KAK7403414.1"/>
    <property type="molecule type" value="Genomic_DNA"/>
</dbReference>
<keyword evidence="4" id="KW-0677">Repeat</keyword>
<keyword evidence="7 8" id="KW-0472">Membrane</keyword>
<dbReference type="InterPro" id="IPR029058">
    <property type="entry name" value="AB_hydrolase_fold"/>
</dbReference>
<keyword evidence="11" id="KW-1185">Reference proteome</keyword>
<dbReference type="InterPro" id="IPR056884">
    <property type="entry name" value="NPHP3-like_N"/>
</dbReference>